<dbReference type="PROSITE" id="PS50181">
    <property type="entry name" value="FBOX"/>
    <property type="match status" value="1"/>
</dbReference>
<dbReference type="InterPro" id="IPR036047">
    <property type="entry name" value="F-box-like_dom_sf"/>
</dbReference>
<dbReference type="Proteomes" id="UP000053558">
    <property type="component" value="Unassembled WGS sequence"/>
</dbReference>
<evidence type="ECO:0000259" key="1">
    <source>
        <dbReference type="PROSITE" id="PS50181"/>
    </source>
</evidence>
<sequence>MHVDTNLDTLPFDVLQTIATSLEVLDLIHLRQVSKRLRDFTSERVVWTEKYRTSHLPRPPGPLTSHSLLDLEKILVRTAKVHQNMVTKAEPLSIRDTDIGAEEDFRLLAGRWLISRSTDEVHCRDLDNPDFPRSSPIVCIHECSDDYNLSSLDCIEIIGHNGHSHAFIIIIEQRGLEEAWLIVLKLRELTQANELCDEIYRRHFYLLGSSSSVEAAIGPSSLLVKWENVNNVLLIIDINDTQPVSPLEVFDDTTEEVWD</sequence>
<accession>A0A5M3MVU7</accession>
<dbReference type="CDD" id="cd09917">
    <property type="entry name" value="F-box_SF"/>
    <property type="match status" value="1"/>
</dbReference>
<evidence type="ECO:0000313" key="3">
    <source>
        <dbReference type="Proteomes" id="UP000053558"/>
    </source>
</evidence>
<dbReference type="Gene3D" id="1.20.1280.50">
    <property type="match status" value="1"/>
</dbReference>
<dbReference type="Pfam" id="PF12937">
    <property type="entry name" value="F-box-like"/>
    <property type="match status" value="1"/>
</dbReference>
<dbReference type="SMART" id="SM00256">
    <property type="entry name" value="FBOX"/>
    <property type="match status" value="1"/>
</dbReference>
<protein>
    <recommendedName>
        <fullName evidence="1">F-box domain-containing protein</fullName>
    </recommendedName>
</protein>
<dbReference type="AlphaFoldDB" id="A0A5M3MVU7"/>
<feature type="domain" description="F-box" evidence="1">
    <location>
        <begin position="4"/>
        <end position="50"/>
    </location>
</feature>
<proteinExistence type="predicted"/>
<dbReference type="GeneID" id="19208936"/>
<reference evidence="3" key="1">
    <citation type="journal article" date="2012" name="Science">
        <title>The Paleozoic origin of enzymatic lignin decomposition reconstructed from 31 fungal genomes.</title>
        <authorList>
            <person name="Floudas D."/>
            <person name="Binder M."/>
            <person name="Riley R."/>
            <person name="Barry K."/>
            <person name="Blanchette R.A."/>
            <person name="Henrissat B."/>
            <person name="Martinez A.T."/>
            <person name="Otillar R."/>
            <person name="Spatafora J.W."/>
            <person name="Yadav J.S."/>
            <person name="Aerts A."/>
            <person name="Benoit I."/>
            <person name="Boyd A."/>
            <person name="Carlson A."/>
            <person name="Copeland A."/>
            <person name="Coutinho P.M."/>
            <person name="de Vries R.P."/>
            <person name="Ferreira P."/>
            <person name="Findley K."/>
            <person name="Foster B."/>
            <person name="Gaskell J."/>
            <person name="Glotzer D."/>
            <person name="Gorecki P."/>
            <person name="Heitman J."/>
            <person name="Hesse C."/>
            <person name="Hori C."/>
            <person name="Igarashi K."/>
            <person name="Jurgens J.A."/>
            <person name="Kallen N."/>
            <person name="Kersten P."/>
            <person name="Kohler A."/>
            <person name="Kuees U."/>
            <person name="Kumar T.K.A."/>
            <person name="Kuo A."/>
            <person name="LaButti K."/>
            <person name="Larrondo L.F."/>
            <person name="Lindquist E."/>
            <person name="Ling A."/>
            <person name="Lombard V."/>
            <person name="Lucas S."/>
            <person name="Lundell T."/>
            <person name="Martin R."/>
            <person name="McLaughlin D.J."/>
            <person name="Morgenstern I."/>
            <person name="Morin E."/>
            <person name="Murat C."/>
            <person name="Nagy L.G."/>
            <person name="Nolan M."/>
            <person name="Ohm R.A."/>
            <person name="Patyshakuliyeva A."/>
            <person name="Rokas A."/>
            <person name="Ruiz-Duenas F.J."/>
            <person name="Sabat G."/>
            <person name="Salamov A."/>
            <person name="Samejima M."/>
            <person name="Schmutz J."/>
            <person name="Slot J.C."/>
            <person name="St John F."/>
            <person name="Stenlid J."/>
            <person name="Sun H."/>
            <person name="Sun S."/>
            <person name="Syed K."/>
            <person name="Tsang A."/>
            <person name="Wiebenga A."/>
            <person name="Young D."/>
            <person name="Pisabarro A."/>
            <person name="Eastwood D.C."/>
            <person name="Martin F."/>
            <person name="Cullen D."/>
            <person name="Grigoriev I.V."/>
            <person name="Hibbett D.S."/>
        </authorList>
    </citation>
    <scope>NUCLEOTIDE SEQUENCE [LARGE SCALE GENOMIC DNA]</scope>
    <source>
        <strain evidence="3">RWD-64-598 SS2</strain>
    </source>
</reference>
<dbReference type="InterPro" id="IPR001810">
    <property type="entry name" value="F-box_dom"/>
</dbReference>
<dbReference type="KEGG" id="cput:CONPUDRAFT_71531"/>
<dbReference type="EMBL" id="JH711576">
    <property type="protein sequence ID" value="EIW82844.1"/>
    <property type="molecule type" value="Genomic_DNA"/>
</dbReference>
<keyword evidence="3" id="KW-1185">Reference proteome</keyword>
<name>A0A5M3MVU7_CONPW</name>
<gene>
    <name evidence="2" type="ORF">CONPUDRAFT_71531</name>
</gene>
<dbReference type="SUPFAM" id="SSF81383">
    <property type="entry name" value="F-box domain"/>
    <property type="match status" value="1"/>
</dbReference>
<dbReference type="RefSeq" id="XP_007766436.1">
    <property type="nucleotide sequence ID" value="XM_007768246.1"/>
</dbReference>
<organism evidence="2 3">
    <name type="scientific">Coniophora puteana (strain RWD-64-598)</name>
    <name type="common">Brown rot fungus</name>
    <dbReference type="NCBI Taxonomy" id="741705"/>
    <lineage>
        <taxon>Eukaryota</taxon>
        <taxon>Fungi</taxon>
        <taxon>Dikarya</taxon>
        <taxon>Basidiomycota</taxon>
        <taxon>Agaricomycotina</taxon>
        <taxon>Agaricomycetes</taxon>
        <taxon>Agaricomycetidae</taxon>
        <taxon>Boletales</taxon>
        <taxon>Coniophorineae</taxon>
        <taxon>Coniophoraceae</taxon>
        <taxon>Coniophora</taxon>
    </lineage>
</organism>
<dbReference type="OrthoDB" id="2670467at2759"/>
<comment type="caution">
    <text evidence="2">The sequence shown here is derived from an EMBL/GenBank/DDBJ whole genome shotgun (WGS) entry which is preliminary data.</text>
</comment>
<evidence type="ECO:0000313" key="2">
    <source>
        <dbReference type="EMBL" id="EIW82844.1"/>
    </source>
</evidence>